<evidence type="ECO:0000256" key="6">
    <source>
        <dbReference type="SAM" id="Phobius"/>
    </source>
</evidence>
<proteinExistence type="predicted"/>
<name>A0ABV5L1X8_9BACL</name>
<keyword evidence="9" id="KW-1185">Reference proteome</keyword>
<keyword evidence="4 6" id="KW-1133">Transmembrane helix</keyword>
<dbReference type="EMBL" id="JBHMDO010000053">
    <property type="protein sequence ID" value="MFB9330688.1"/>
    <property type="molecule type" value="Genomic_DNA"/>
</dbReference>
<evidence type="ECO:0000256" key="4">
    <source>
        <dbReference type="ARBA" id="ARBA00022989"/>
    </source>
</evidence>
<feature type="transmembrane region" description="Helical" evidence="6">
    <location>
        <begin position="280"/>
        <end position="304"/>
    </location>
</feature>
<dbReference type="RefSeq" id="WP_377502275.1">
    <property type="nucleotide sequence ID" value="NZ_JBHMDO010000053.1"/>
</dbReference>
<dbReference type="Proteomes" id="UP001589747">
    <property type="component" value="Unassembled WGS sequence"/>
</dbReference>
<reference evidence="8 9" key="1">
    <citation type="submission" date="2024-09" db="EMBL/GenBank/DDBJ databases">
        <authorList>
            <person name="Sun Q."/>
            <person name="Mori K."/>
        </authorList>
    </citation>
    <scope>NUCLEOTIDE SEQUENCE [LARGE SCALE GENOMIC DNA]</scope>
    <source>
        <strain evidence="8 9">TISTR 2452</strain>
    </source>
</reference>
<feature type="transmembrane region" description="Helical" evidence="6">
    <location>
        <begin position="6"/>
        <end position="21"/>
    </location>
</feature>
<keyword evidence="3 6" id="KW-0812">Transmembrane</keyword>
<protein>
    <submittedName>
        <fullName evidence="8">Type II secretion system F family protein</fullName>
    </submittedName>
</protein>
<gene>
    <name evidence="8" type="ORF">ACFFSY_32510</name>
</gene>
<evidence type="ECO:0000313" key="8">
    <source>
        <dbReference type="EMBL" id="MFB9330688.1"/>
    </source>
</evidence>
<comment type="caution">
    <text evidence="8">The sequence shown here is derived from an EMBL/GenBank/DDBJ whole genome shotgun (WGS) entry which is preliminary data.</text>
</comment>
<evidence type="ECO:0000256" key="5">
    <source>
        <dbReference type="ARBA" id="ARBA00023136"/>
    </source>
</evidence>
<dbReference type="InterPro" id="IPR018076">
    <property type="entry name" value="T2SS_GspF_dom"/>
</dbReference>
<feature type="domain" description="Type II secretion system protein GspF" evidence="7">
    <location>
        <begin position="171"/>
        <end position="296"/>
    </location>
</feature>
<dbReference type="PANTHER" id="PTHR35007:SF2">
    <property type="entry name" value="PILUS ASSEMBLE PROTEIN"/>
    <property type="match status" value="1"/>
</dbReference>
<dbReference type="Pfam" id="PF00482">
    <property type="entry name" value="T2SSF"/>
    <property type="match status" value="1"/>
</dbReference>
<feature type="transmembrane region" description="Helical" evidence="6">
    <location>
        <begin position="106"/>
        <end position="125"/>
    </location>
</feature>
<evidence type="ECO:0000313" key="9">
    <source>
        <dbReference type="Proteomes" id="UP001589747"/>
    </source>
</evidence>
<evidence type="ECO:0000256" key="1">
    <source>
        <dbReference type="ARBA" id="ARBA00004651"/>
    </source>
</evidence>
<feature type="transmembrane region" description="Helical" evidence="6">
    <location>
        <begin position="131"/>
        <end position="152"/>
    </location>
</feature>
<evidence type="ECO:0000256" key="2">
    <source>
        <dbReference type="ARBA" id="ARBA00022475"/>
    </source>
</evidence>
<evidence type="ECO:0000256" key="3">
    <source>
        <dbReference type="ARBA" id="ARBA00022692"/>
    </source>
</evidence>
<dbReference type="PANTHER" id="PTHR35007">
    <property type="entry name" value="INTEGRAL MEMBRANE PROTEIN-RELATED"/>
    <property type="match status" value="1"/>
</dbReference>
<comment type="subcellular location">
    <subcellularLocation>
        <location evidence="1">Cell membrane</location>
        <topology evidence="1">Multi-pass membrane protein</topology>
    </subcellularLocation>
</comment>
<sequence length="309" mass="34700">MLYAAFCLTVTLAIYGLWVLREERSSRLKRRLAQVSGTLEEKRREPESAAAPGEESSFLNRLLKPGLRMLRRAFSRRLEEHKEASIELTLLQAGRPFQMNPVDYRLLQIALAALLPCAAGGYGYLLGLGVGGWLMMAFAGLGLALVLPGYYLRLKTKARTKLALRELPDVLDLLTVSLEAGLGFDSALHKLVARKEGVLAVEFRRCLEEIRLGKTRRESLAGVRDRLPLEELRVLISSILQAEKLGIGMVTVLRVQSQEVRDRRKQRAEEEAMKAPIKMLFPLVLFIFPSLFIVLLGPAIIQFIETFSK</sequence>
<organism evidence="8 9">
    <name type="scientific">Paenibacillus aurantiacus</name>
    <dbReference type="NCBI Taxonomy" id="1936118"/>
    <lineage>
        <taxon>Bacteria</taxon>
        <taxon>Bacillati</taxon>
        <taxon>Bacillota</taxon>
        <taxon>Bacilli</taxon>
        <taxon>Bacillales</taxon>
        <taxon>Paenibacillaceae</taxon>
        <taxon>Paenibacillus</taxon>
    </lineage>
</organism>
<keyword evidence="2" id="KW-1003">Cell membrane</keyword>
<accession>A0ABV5L1X8</accession>
<keyword evidence="5 6" id="KW-0472">Membrane</keyword>
<evidence type="ECO:0000259" key="7">
    <source>
        <dbReference type="Pfam" id="PF00482"/>
    </source>
</evidence>